<dbReference type="Proteomes" id="UP000317593">
    <property type="component" value="Unassembled WGS sequence"/>
</dbReference>
<sequence>MPGLSNFHPPDHQNTVESLQNLLTALLFDRKAVIKVGGYLHNTVGEDMEPGCSPP</sequence>
<gene>
    <name evidence="1" type="ORF">SAMN06265218_103165</name>
</gene>
<proteinExistence type="predicted"/>
<dbReference type="AlphaFoldDB" id="A0A521BJL9"/>
<reference evidence="1 2" key="1">
    <citation type="submission" date="2017-05" db="EMBL/GenBank/DDBJ databases">
        <authorList>
            <person name="Varghese N."/>
            <person name="Submissions S."/>
        </authorList>
    </citation>
    <scope>NUCLEOTIDE SEQUENCE [LARGE SCALE GENOMIC DNA]</scope>
    <source>
        <strain evidence="1 2">DSM 21194</strain>
    </source>
</reference>
<evidence type="ECO:0000313" key="2">
    <source>
        <dbReference type="Proteomes" id="UP000317593"/>
    </source>
</evidence>
<accession>A0A521BJL9</accession>
<keyword evidence="2" id="KW-1185">Reference proteome</keyword>
<evidence type="ECO:0000313" key="1">
    <source>
        <dbReference type="EMBL" id="SMO47283.1"/>
    </source>
</evidence>
<dbReference type="EMBL" id="FXTH01000003">
    <property type="protein sequence ID" value="SMO47283.1"/>
    <property type="molecule type" value="Genomic_DNA"/>
</dbReference>
<protein>
    <submittedName>
        <fullName evidence="1">Uncharacterized protein</fullName>
    </submittedName>
</protein>
<name>A0A521BJL9_9BACT</name>
<organism evidence="1 2">
    <name type="scientific">Fodinibius sediminis</name>
    <dbReference type="NCBI Taxonomy" id="1214077"/>
    <lineage>
        <taxon>Bacteria</taxon>
        <taxon>Pseudomonadati</taxon>
        <taxon>Balneolota</taxon>
        <taxon>Balneolia</taxon>
        <taxon>Balneolales</taxon>
        <taxon>Balneolaceae</taxon>
        <taxon>Fodinibius</taxon>
    </lineage>
</organism>